<dbReference type="RefSeq" id="WP_289843907.1">
    <property type="nucleotide sequence ID" value="NZ_CATKSH010000040.1"/>
</dbReference>
<reference evidence="1" key="1">
    <citation type="submission" date="2023-03" db="EMBL/GenBank/DDBJ databases">
        <authorList>
            <person name="Cleenwerck I."/>
        </authorList>
    </citation>
    <scope>NUCLEOTIDE SEQUENCE</scope>
    <source>
        <strain evidence="1">LMG 32879</strain>
    </source>
</reference>
<gene>
    <name evidence="1" type="ORF">LMG32879_003113</name>
</gene>
<sequence length="187" mass="20384">MHVSGESRRGRRRYAVFIPIECRPKHIIAQISIPEEVSSHEQKYRPPQLCIHQRSPVNISQEKTVTIADGWIAISGDRAPGILYPLIELVAEKCDISNLPEPAASDADELDAAIDGLLASGRLDRLAELSPGATCLLVRKISQLLTKAADAINDGTPFLALSAGHDSDQELLMTLIVSEIRRSRASS</sequence>
<accession>A0AA35UR84</accession>
<protein>
    <submittedName>
        <fullName evidence="1">Uncharacterized protein</fullName>
    </submittedName>
</protein>
<dbReference type="AlphaFoldDB" id="A0AA35UR84"/>
<name>A0AA35UR84_9PROT</name>
<proteinExistence type="predicted"/>
<organism evidence="1 2">
    <name type="scientific">Brytella acorum</name>
    <dbReference type="NCBI Taxonomy" id="2959299"/>
    <lineage>
        <taxon>Bacteria</taxon>
        <taxon>Pseudomonadati</taxon>
        <taxon>Pseudomonadota</taxon>
        <taxon>Alphaproteobacteria</taxon>
        <taxon>Acetobacterales</taxon>
        <taxon>Acetobacteraceae</taxon>
        <taxon>Brytella</taxon>
    </lineage>
</organism>
<evidence type="ECO:0000313" key="2">
    <source>
        <dbReference type="Proteomes" id="UP001176960"/>
    </source>
</evidence>
<comment type="caution">
    <text evidence="1">The sequence shown here is derived from an EMBL/GenBank/DDBJ whole genome shotgun (WGS) entry which is preliminary data.</text>
</comment>
<dbReference type="Proteomes" id="UP001176960">
    <property type="component" value="Unassembled WGS sequence"/>
</dbReference>
<evidence type="ECO:0000313" key="1">
    <source>
        <dbReference type="EMBL" id="CAI9122253.1"/>
    </source>
</evidence>
<keyword evidence="2" id="KW-1185">Reference proteome</keyword>
<dbReference type="EMBL" id="CATKSH010000040">
    <property type="protein sequence ID" value="CAI9122253.1"/>
    <property type="molecule type" value="Genomic_DNA"/>
</dbReference>